<dbReference type="EMBL" id="JH159151">
    <property type="protein sequence ID" value="EGZ27881.1"/>
    <property type="molecule type" value="Genomic_DNA"/>
</dbReference>
<dbReference type="NCBIfam" id="TIGR00761">
    <property type="entry name" value="argB"/>
    <property type="match status" value="1"/>
</dbReference>
<dbReference type="STRING" id="1094619.G4YM73"/>
<comment type="catalytic activity">
    <reaction evidence="17">
        <text>N-acetyl-L-glutamate + ATP = N-acetyl-L-glutamyl 5-phosphate + ADP</text>
        <dbReference type="Rhea" id="RHEA:14629"/>
        <dbReference type="ChEBI" id="CHEBI:30616"/>
        <dbReference type="ChEBI" id="CHEBI:44337"/>
        <dbReference type="ChEBI" id="CHEBI:57936"/>
        <dbReference type="ChEBI" id="CHEBI:456216"/>
        <dbReference type="EC" id="2.7.2.8"/>
    </reaction>
</comment>
<evidence type="ECO:0000256" key="12">
    <source>
        <dbReference type="ARBA" id="ARBA00022857"/>
    </source>
</evidence>
<comment type="pathway">
    <text evidence="3">Amino-acid biosynthesis; L-arginine biosynthesis; N(2)-acetyl-L-ornithine from L-glutamate: step 3/4.</text>
</comment>
<dbReference type="InterPro" id="IPR036393">
    <property type="entry name" value="AceGlu_kinase-like_sf"/>
</dbReference>
<dbReference type="Pfam" id="PF00696">
    <property type="entry name" value="AA_kinase"/>
    <property type="match status" value="1"/>
</dbReference>
<evidence type="ECO:0000256" key="19">
    <source>
        <dbReference type="PROSITE-ProRule" id="PRU10010"/>
    </source>
</evidence>
<keyword evidence="8" id="KW-0808">Transferase</keyword>
<dbReference type="SUPFAM" id="SSF55347">
    <property type="entry name" value="Glyceraldehyde-3-phosphate dehydrogenase-like, C-terminal domain"/>
    <property type="match status" value="1"/>
</dbReference>
<evidence type="ECO:0000256" key="2">
    <source>
        <dbReference type="ARBA" id="ARBA00004828"/>
    </source>
</evidence>
<dbReference type="Proteomes" id="UP000002640">
    <property type="component" value="Unassembled WGS sequence"/>
</dbReference>
<comment type="pathway">
    <text evidence="2">Amino-acid biosynthesis; L-arginine biosynthesis; N(2)-acetyl-L-ornithine from L-glutamate: step 2/4.</text>
</comment>
<evidence type="ECO:0000259" key="21">
    <source>
        <dbReference type="SMART" id="SM00859"/>
    </source>
</evidence>
<dbReference type="InterPro" id="IPR058924">
    <property type="entry name" value="AGPR_dimerisation_dom"/>
</dbReference>
<sequence length="798" mass="84932">MTYSAGTSSLAGGGSFAKEKPKTSLLWSSHLLIFPAVSPARHRRPIVKHVLFRKEGFGASRGAALAGLRTPTAGGITEESSCSAIFLSSSASMWRSVAKQMPALTRAAARSSQVAVVQLTAARKIAVQTRALSSSATDDYALNLAKVLAPEQTLEEFKQLYRTPGVKHTTVIKIGGDVIIHELDTLIESLRFMKDTGLFPILVHGAGPQMNAELDKQGVEPQYVGGNRVTDQKTLDIAKTIFIDTNATLVAALNKAGVPAKGITSGVIKAEFKDKDVYGFVGEVNEIHGDPVQAAIDAGEIPVLSCLGECANGQTLNINADVAARQLALNLQPLKTIFVNAKGGWVEDDGTKLKTINMAKDYERMAARDYTGRQGTLLKLNEINTLLQGLPSTSSVVLTSASQLMREIVSKKSAGTTCIKGEKPAAASSKSDAKASAVPRGPNGKYRVGLLGARGYVGRELIRVIGRHPELELVCASSRALGGEKVAKVAAAPPLNPHTKLPAKPVEDVKLNIDPELEFCELGLDDIATSPFGESVDVWVLALPNGYCEKYATALDALRRKDKIIIDLSADQRFNSEWTYGLPEAPGGRTRLQGATHIANPGCYATGAQVGLMPLLGGKPEVSGNLLDESVPPHVFGLSGYSGAGTNPSAANDLNVLKDNVIAYKSVKHIHEHEISHQLGTAVRFMPHVAPYFQGIHLTLSAQLADNGVITSAKQAEELYQEFFANEALVKVQSGIPFVKDNAYHPHVTVGGFQLDPDTGRLVVISTIDNLLKGAATQAVQNINVALGIDEYAGIDLE</sequence>
<dbReference type="NCBIfam" id="TIGR01850">
    <property type="entry name" value="argC"/>
    <property type="match status" value="1"/>
</dbReference>
<dbReference type="SUPFAM" id="SSF53633">
    <property type="entry name" value="Carbamate kinase-like"/>
    <property type="match status" value="1"/>
</dbReference>
<evidence type="ECO:0000313" key="23">
    <source>
        <dbReference type="Proteomes" id="UP000002640"/>
    </source>
</evidence>
<evidence type="ECO:0000256" key="15">
    <source>
        <dbReference type="ARBA" id="ARBA00023128"/>
    </source>
</evidence>
<comment type="subcellular location">
    <subcellularLocation>
        <location evidence="1">Mitochondrion</location>
    </subcellularLocation>
</comment>
<dbReference type="PIRSF" id="PIRSF036440">
    <property type="entry name" value="ARG5-6"/>
    <property type="match status" value="1"/>
</dbReference>
<dbReference type="PANTHER" id="PTHR23342">
    <property type="entry name" value="N-ACETYLGLUTAMATE SYNTHASE"/>
    <property type="match status" value="1"/>
</dbReference>
<evidence type="ECO:0000256" key="6">
    <source>
        <dbReference type="ARBA" id="ARBA00022571"/>
    </source>
</evidence>
<evidence type="ECO:0000256" key="4">
    <source>
        <dbReference type="ARBA" id="ARBA00006830"/>
    </source>
</evidence>
<evidence type="ECO:0000256" key="14">
    <source>
        <dbReference type="ARBA" id="ARBA00023002"/>
    </source>
</evidence>
<keyword evidence="11" id="KW-0067">ATP-binding</keyword>
<keyword evidence="9" id="KW-0547">Nucleotide-binding</keyword>
<dbReference type="Pfam" id="PF01118">
    <property type="entry name" value="Semialdhyde_dh"/>
    <property type="match status" value="1"/>
</dbReference>
<dbReference type="KEGG" id="psoj:PHYSODRAFT_358351"/>
<keyword evidence="13" id="KW-0809">Transit peptide</keyword>
<keyword evidence="14" id="KW-0560">Oxidoreductase</keyword>
<dbReference type="GO" id="GO:0070401">
    <property type="term" value="F:NADP+ binding"/>
    <property type="evidence" value="ECO:0007669"/>
    <property type="project" value="InterPro"/>
</dbReference>
<feature type="compositionally biased region" description="Low complexity" evidence="20">
    <location>
        <begin position="425"/>
        <end position="437"/>
    </location>
</feature>
<dbReference type="UniPathway" id="UPA00068">
    <property type="reaction ID" value="UER00108"/>
</dbReference>
<dbReference type="GO" id="GO:0003942">
    <property type="term" value="F:N-acetyl-gamma-glutamyl-phosphate reductase activity"/>
    <property type="evidence" value="ECO:0007669"/>
    <property type="project" value="UniProtKB-EC"/>
</dbReference>
<dbReference type="GO" id="GO:0005739">
    <property type="term" value="C:mitochondrion"/>
    <property type="evidence" value="ECO:0007669"/>
    <property type="project" value="UniProtKB-SubCell"/>
</dbReference>
<evidence type="ECO:0000256" key="9">
    <source>
        <dbReference type="ARBA" id="ARBA00022741"/>
    </source>
</evidence>
<dbReference type="RefSeq" id="XP_009515156.1">
    <property type="nucleotide sequence ID" value="XM_009516861.1"/>
</dbReference>
<dbReference type="SMR" id="G4YM73"/>
<dbReference type="OMA" id="IAFIPHV"/>
<dbReference type="InterPro" id="IPR004662">
    <property type="entry name" value="AcgluKinase_fam"/>
</dbReference>
<dbReference type="Gene3D" id="3.40.50.720">
    <property type="entry name" value="NAD(P)-binding Rossmann-like Domain"/>
    <property type="match status" value="1"/>
</dbReference>
<feature type="active site" evidence="19">
    <location>
        <position position="603"/>
    </location>
</feature>
<dbReference type="CDD" id="cd24149">
    <property type="entry name" value="AGPR_N_ARG5_6_like"/>
    <property type="match status" value="1"/>
</dbReference>
<dbReference type="CDD" id="cd23936">
    <property type="entry name" value="AGPR_C_ARG5_6_like"/>
    <property type="match status" value="1"/>
</dbReference>
<keyword evidence="15" id="KW-0496">Mitochondrion</keyword>
<dbReference type="AlphaFoldDB" id="G4YM73"/>
<keyword evidence="12" id="KW-0521">NADP</keyword>
<dbReference type="InterPro" id="IPR011241">
    <property type="entry name" value="NAGK/NAGSA"/>
</dbReference>
<comment type="similarity">
    <text evidence="4">In the N-terminal section; belongs to the acetylglutamate kinase family.</text>
</comment>
<dbReference type="FunFam" id="3.40.1160.10:FF:000046">
    <property type="entry name" value="N-acetylglutamate kinase / N-acetylglutamate synthase"/>
    <property type="match status" value="1"/>
</dbReference>
<evidence type="ECO:0000256" key="8">
    <source>
        <dbReference type="ARBA" id="ARBA00022679"/>
    </source>
</evidence>
<comment type="similarity">
    <text evidence="5">In the C-terminal section; belongs to the NAGSA dehydrogenase family.</text>
</comment>
<dbReference type="InterPro" id="IPR000706">
    <property type="entry name" value="AGPR_type-1"/>
</dbReference>
<dbReference type="InterPro" id="IPR036291">
    <property type="entry name" value="NAD(P)-bd_dom_sf"/>
</dbReference>
<feature type="domain" description="Semialdehyde dehydrogenase NAD-binding" evidence="21">
    <location>
        <begin position="447"/>
        <end position="593"/>
    </location>
</feature>
<dbReference type="Gene3D" id="3.30.360.10">
    <property type="entry name" value="Dihydrodipicolinate Reductase, domain 2"/>
    <property type="match status" value="1"/>
</dbReference>
<gene>
    <name evidence="22" type="ORF">PHYSODRAFT_358351</name>
</gene>
<dbReference type="PANTHER" id="PTHR23342:SF0">
    <property type="entry name" value="N-ACETYLGLUTAMATE SYNTHASE, MITOCHONDRIAL"/>
    <property type="match status" value="1"/>
</dbReference>
<dbReference type="GO" id="GO:0003991">
    <property type="term" value="F:acetylglutamate kinase activity"/>
    <property type="evidence" value="ECO:0007669"/>
    <property type="project" value="UniProtKB-EC"/>
</dbReference>
<dbReference type="SMART" id="SM00859">
    <property type="entry name" value="Semialdhyde_dh"/>
    <property type="match status" value="1"/>
</dbReference>
<dbReference type="GO" id="GO:0005524">
    <property type="term" value="F:ATP binding"/>
    <property type="evidence" value="ECO:0007669"/>
    <property type="project" value="UniProtKB-KW"/>
</dbReference>
<dbReference type="GO" id="GO:0051287">
    <property type="term" value="F:NAD binding"/>
    <property type="evidence" value="ECO:0007669"/>
    <property type="project" value="InterPro"/>
</dbReference>
<dbReference type="HAMAP" id="MF_00150">
    <property type="entry name" value="ArgC_type1"/>
    <property type="match status" value="1"/>
</dbReference>
<dbReference type="InterPro" id="IPR001048">
    <property type="entry name" value="Asp/Glu/Uridylate_kinase"/>
</dbReference>
<keyword evidence="23" id="KW-1185">Reference proteome</keyword>
<keyword evidence="10" id="KW-0418">Kinase</keyword>
<dbReference type="GeneID" id="20650002"/>
<protein>
    <recommendedName>
        <fullName evidence="21">Semialdehyde dehydrogenase NAD-binding domain-containing protein</fullName>
    </recommendedName>
</protein>
<evidence type="ECO:0000256" key="17">
    <source>
        <dbReference type="ARBA" id="ARBA00048141"/>
    </source>
</evidence>
<dbReference type="InterPro" id="IPR023013">
    <property type="entry name" value="AGPR_AS"/>
</dbReference>
<dbReference type="FunFam" id="3.40.50.720:FF:000576">
    <property type="entry name" value="N-acetyl-gamma-glutamyl-phosphate reductase"/>
    <property type="match status" value="1"/>
</dbReference>
<dbReference type="PROSITE" id="PS01224">
    <property type="entry name" value="ARGC"/>
    <property type="match status" value="1"/>
</dbReference>
<proteinExistence type="inferred from homology"/>
<keyword evidence="16" id="KW-0511">Multifunctional enzyme</keyword>
<evidence type="ECO:0000313" key="22">
    <source>
        <dbReference type="EMBL" id="EGZ27881.1"/>
    </source>
</evidence>
<keyword evidence="6" id="KW-0055">Arginine biosynthesis</keyword>
<organism evidence="22 23">
    <name type="scientific">Phytophthora sojae (strain P6497)</name>
    <name type="common">Soybean stem and root rot agent</name>
    <name type="synonym">Phytophthora megasperma f. sp. glycines</name>
    <dbReference type="NCBI Taxonomy" id="1094619"/>
    <lineage>
        <taxon>Eukaryota</taxon>
        <taxon>Sar</taxon>
        <taxon>Stramenopiles</taxon>
        <taxon>Oomycota</taxon>
        <taxon>Peronosporomycetes</taxon>
        <taxon>Peronosporales</taxon>
        <taxon>Peronosporaceae</taxon>
        <taxon>Phytophthora</taxon>
    </lineage>
</organism>
<evidence type="ECO:0000256" key="7">
    <source>
        <dbReference type="ARBA" id="ARBA00022605"/>
    </source>
</evidence>
<evidence type="ECO:0000256" key="13">
    <source>
        <dbReference type="ARBA" id="ARBA00022946"/>
    </source>
</evidence>
<evidence type="ECO:0000256" key="1">
    <source>
        <dbReference type="ARBA" id="ARBA00004173"/>
    </source>
</evidence>
<name>G4YM73_PHYSP</name>
<dbReference type="Pfam" id="PF22698">
    <property type="entry name" value="Semialdhyde_dhC_1"/>
    <property type="match status" value="1"/>
</dbReference>
<evidence type="ECO:0000256" key="20">
    <source>
        <dbReference type="SAM" id="MobiDB-lite"/>
    </source>
</evidence>
<reference evidence="22 23" key="1">
    <citation type="journal article" date="2006" name="Science">
        <title>Phytophthora genome sequences uncover evolutionary origins and mechanisms of pathogenesis.</title>
        <authorList>
            <person name="Tyler B.M."/>
            <person name="Tripathy S."/>
            <person name="Zhang X."/>
            <person name="Dehal P."/>
            <person name="Jiang R.H."/>
            <person name="Aerts A."/>
            <person name="Arredondo F.D."/>
            <person name="Baxter L."/>
            <person name="Bensasson D."/>
            <person name="Beynon J.L."/>
            <person name="Chapman J."/>
            <person name="Damasceno C.M."/>
            <person name="Dorrance A.E."/>
            <person name="Dou D."/>
            <person name="Dickerman A.W."/>
            <person name="Dubchak I.L."/>
            <person name="Garbelotto M."/>
            <person name="Gijzen M."/>
            <person name="Gordon S.G."/>
            <person name="Govers F."/>
            <person name="Grunwald N.J."/>
            <person name="Huang W."/>
            <person name="Ivors K.L."/>
            <person name="Jones R.W."/>
            <person name="Kamoun S."/>
            <person name="Krampis K."/>
            <person name="Lamour K.H."/>
            <person name="Lee M.K."/>
            <person name="McDonald W.H."/>
            <person name="Medina M."/>
            <person name="Meijer H.J."/>
            <person name="Nordberg E.K."/>
            <person name="Maclean D.J."/>
            <person name="Ospina-Giraldo M.D."/>
            <person name="Morris P.F."/>
            <person name="Phuntumart V."/>
            <person name="Putnam N.H."/>
            <person name="Rash S."/>
            <person name="Rose J.K."/>
            <person name="Sakihama Y."/>
            <person name="Salamov A.A."/>
            <person name="Savidor A."/>
            <person name="Scheuring C.F."/>
            <person name="Smith B.M."/>
            <person name="Sobral B.W."/>
            <person name="Terry A."/>
            <person name="Torto-Alalibo T.A."/>
            <person name="Win J."/>
            <person name="Xu Z."/>
            <person name="Zhang H."/>
            <person name="Grigoriev I.V."/>
            <person name="Rokhsar D.S."/>
            <person name="Boore J.L."/>
        </authorList>
    </citation>
    <scope>NUCLEOTIDE SEQUENCE [LARGE SCALE GENOMIC DNA]</scope>
    <source>
        <strain evidence="22 23">P6497</strain>
    </source>
</reference>
<dbReference type="InterPro" id="IPR000534">
    <property type="entry name" value="Semialdehyde_DH_NAD-bd"/>
</dbReference>
<evidence type="ECO:0000256" key="16">
    <source>
        <dbReference type="ARBA" id="ARBA00023268"/>
    </source>
</evidence>
<feature type="region of interest" description="Disordered" evidence="20">
    <location>
        <begin position="420"/>
        <end position="439"/>
    </location>
</feature>
<evidence type="ECO:0000256" key="3">
    <source>
        <dbReference type="ARBA" id="ARBA00004862"/>
    </source>
</evidence>
<dbReference type="SUPFAM" id="SSF51735">
    <property type="entry name" value="NAD(P)-binding Rossmann-fold domains"/>
    <property type="match status" value="1"/>
</dbReference>
<evidence type="ECO:0000256" key="10">
    <source>
        <dbReference type="ARBA" id="ARBA00022777"/>
    </source>
</evidence>
<evidence type="ECO:0000256" key="11">
    <source>
        <dbReference type="ARBA" id="ARBA00022840"/>
    </source>
</evidence>
<evidence type="ECO:0000256" key="18">
    <source>
        <dbReference type="ARBA" id="ARBA00050557"/>
    </source>
</evidence>
<accession>G4YM73</accession>
<evidence type="ECO:0000256" key="5">
    <source>
        <dbReference type="ARBA" id="ARBA00007239"/>
    </source>
</evidence>
<dbReference type="Gene3D" id="3.40.1160.10">
    <property type="entry name" value="Acetylglutamate kinase-like"/>
    <property type="match status" value="1"/>
</dbReference>
<dbReference type="FunFam" id="3.30.360.10:FF:000014">
    <property type="entry name" value="N-acetyl-gamma-glutamyl-phosphate reductase"/>
    <property type="match status" value="1"/>
</dbReference>
<comment type="catalytic activity">
    <reaction evidence="18">
        <text>N-acetyl-L-glutamate 5-semialdehyde + phosphate + NADP(+) = N-acetyl-L-glutamyl 5-phosphate + NADPH + H(+)</text>
        <dbReference type="Rhea" id="RHEA:21588"/>
        <dbReference type="ChEBI" id="CHEBI:15378"/>
        <dbReference type="ChEBI" id="CHEBI:29123"/>
        <dbReference type="ChEBI" id="CHEBI:43474"/>
        <dbReference type="ChEBI" id="CHEBI:57783"/>
        <dbReference type="ChEBI" id="CHEBI:57936"/>
        <dbReference type="ChEBI" id="CHEBI:58349"/>
        <dbReference type="EC" id="1.2.1.38"/>
    </reaction>
</comment>
<dbReference type="InParanoid" id="G4YM73"/>
<keyword evidence="7" id="KW-0028">Amino-acid biosynthesis</keyword>
<dbReference type="GO" id="GO:0006526">
    <property type="term" value="P:L-arginine biosynthetic process"/>
    <property type="evidence" value="ECO:0007669"/>
    <property type="project" value="UniProtKB-UniPathway"/>
</dbReference>